<dbReference type="Pfam" id="PF13520">
    <property type="entry name" value="AA_permease_2"/>
    <property type="match status" value="1"/>
</dbReference>
<organism evidence="7 8">
    <name type="scientific">Pontibaca salina</name>
    <dbReference type="NCBI Taxonomy" id="2795731"/>
    <lineage>
        <taxon>Bacteria</taxon>
        <taxon>Pseudomonadati</taxon>
        <taxon>Pseudomonadota</taxon>
        <taxon>Alphaproteobacteria</taxon>
        <taxon>Rhodobacterales</taxon>
        <taxon>Roseobacteraceae</taxon>
        <taxon>Pontibaca</taxon>
    </lineage>
</organism>
<keyword evidence="4 6" id="KW-1133">Transmembrane helix</keyword>
<dbReference type="PANTHER" id="PTHR42770:SF11">
    <property type="entry name" value="INNER MEMBRANE TRANSPORT PROTEIN YBAT"/>
    <property type="match status" value="1"/>
</dbReference>
<feature type="transmembrane region" description="Helical" evidence="6">
    <location>
        <begin position="547"/>
        <end position="567"/>
    </location>
</feature>
<evidence type="ECO:0000256" key="5">
    <source>
        <dbReference type="ARBA" id="ARBA00023136"/>
    </source>
</evidence>
<dbReference type="InterPro" id="IPR050367">
    <property type="entry name" value="APC_superfamily"/>
</dbReference>
<dbReference type="GO" id="GO:0022857">
    <property type="term" value="F:transmembrane transporter activity"/>
    <property type="evidence" value="ECO:0007669"/>
    <property type="project" value="InterPro"/>
</dbReference>
<dbReference type="AlphaFoldDB" id="A0A934HS89"/>
<feature type="transmembrane region" description="Helical" evidence="6">
    <location>
        <begin position="497"/>
        <end position="515"/>
    </location>
</feature>
<dbReference type="PIRSF" id="PIRSF006060">
    <property type="entry name" value="AA_transporter"/>
    <property type="match status" value="1"/>
</dbReference>
<keyword evidence="8" id="KW-1185">Reference proteome</keyword>
<accession>A0A934HS89</accession>
<feature type="transmembrane region" description="Helical" evidence="6">
    <location>
        <begin position="103"/>
        <end position="126"/>
    </location>
</feature>
<dbReference type="EMBL" id="JAEIJD010000015">
    <property type="protein sequence ID" value="MBI6630842.1"/>
    <property type="molecule type" value="Genomic_DNA"/>
</dbReference>
<dbReference type="GO" id="GO:0005886">
    <property type="term" value="C:plasma membrane"/>
    <property type="evidence" value="ECO:0007669"/>
    <property type="project" value="UniProtKB-SubCell"/>
</dbReference>
<name>A0A934HS89_9RHOB</name>
<sequence>MTSTVEERFSAPPLQLHRTLDWRAAFWLASGVPALVLFTIGGVAGVGGTLTFIIFATSITFGLIQSLTYAEIAGLFPSKSGGASVYGSIAWLRYAKPVAPLSVWCNWLAWTPGLSLGCTIAAAYILNALAPIPAFTASSAEVINYLSLYSGASLEQAIAAVTADATPAIRTWTLYKTSFGPVSISLNGVFWIGVVLCLLSFAIQHGGILRAAKFQKYMGLLVIVPMLIVGIAPIVTGQINWSNYTPLAPLAEAYAPEIGAWSVSGWTLLFGGLFLAGYSAYAFETSICYTSEFKNPGRDTVRAILYSGILCLVVTALVPFTFQGVLGLDGMLAEPIGDGSGVAEAMAKMVGGSGVVTNTMIMLMILAVMLLIMTAMAGSSRTLYQGAVDGWLPKYLTRVNEHGAPTAAMWTDLVFNLFLLTIAAADAASFFFVMAVSNCCYFIFNFLNLNSGWIHRIDNGKISRPWKAPTIAIVAGTSLSFVNAMLMGAGAKVWHPHALYAGFIAAFLILPVFYFRHYIQDKGKFPEHMLQDIGLTQADLKNKKAGILPYIAIAGGLMVMLTANWFFVL</sequence>
<keyword evidence="3 6" id="KW-0812">Transmembrane</keyword>
<proteinExistence type="predicted"/>
<feature type="transmembrane region" description="Helical" evidence="6">
    <location>
        <begin position="360"/>
        <end position="384"/>
    </location>
</feature>
<keyword evidence="2" id="KW-1003">Cell membrane</keyword>
<protein>
    <submittedName>
        <fullName evidence="7">APC family permease</fullName>
    </submittedName>
</protein>
<dbReference type="PANTHER" id="PTHR42770">
    <property type="entry name" value="AMINO ACID TRANSPORTER-RELATED"/>
    <property type="match status" value="1"/>
</dbReference>
<feature type="transmembrane region" description="Helical" evidence="6">
    <location>
        <begin position="259"/>
        <end position="283"/>
    </location>
</feature>
<keyword evidence="5 6" id="KW-0472">Membrane</keyword>
<reference evidence="7" key="1">
    <citation type="submission" date="2020-12" db="EMBL/GenBank/DDBJ databases">
        <title>Pontibaca salina gen. nov., sp. nov., isolated from marine sediment.</title>
        <authorList>
            <person name="Bo J."/>
            <person name="Wang S."/>
            <person name="Song X."/>
            <person name="Du Z."/>
        </authorList>
    </citation>
    <scope>NUCLEOTIDE SEQUENCE</scope>
    <source>
        <strain evidence="7">S1109L</strain>
    </source>
</reference>
<gene>
    <name evidence="7" type="ORF">JAO82_13235</name>
</gene>
<feature type="transmembrane region" description="Helical" evidence="6">
    <location>
        <begin position="217"/>
        <end position="239"/>
    </location>
</feature>
<dbReference type="Gene3D" id="1.20.1740.10">
    <property type="entry name" value="Amino acid/polyamine transporter I"/>
    <property type="match status" value="1"/>
</dbReference>
<evidence type="ECO:0000256" key="2">
    <source>
        <dbReference type="ARBA" id="ARBA00022475"/>
    </source>
</evidence>
<feature type="transmembrane region" description="Helical" evidence="6">
    <location>
        <begin position="470"/>
        <end position="491"/>
    </location>
</feature>
<comment type="caution">
    <text evidence="7">The sequence shown here is derived from an EMBL/GenBank/DDBJ whole genome shotgun (WGS) entry which is preliminary data.</text>
</comment>
<evidence type="ECO:0000256" key="1">
    <source>
        <dbReference type="ARBA" id="ARBA00004651"/>
    </source>
</evidence>
<comment type="subcellular location">
    <subcellularLocation>
        <location evidence="1">Cell membrane</location>
        <topology evidence="1">Multi-pass membrane protein</topology>
    </subcellularLocation>
</comment>
<dbReference type="RefSeq" id="WP_198686869.1">
    <property type="nucleotide sequence ID" value="NZ_JAEIJD010000015.1"/>
</dbReference>
<evidence type="ECO:0000256" key="3">
    <source>
        <dbReference type="ARBA" id="ARBA00022692"/>
    </source>
</evidence>
<evidence type="ECO:0000256" key="6">
    <source>
        <dbReference type="SAM" id="Phobius"/>
    </source>
</evidence>
<feature type="transmembrane region" description="Helical" evidence="6">
    <location>
        <begin position="303"/>
        <end position="322"/>
    </location>
</feature>
<feature type="transmembrane region" description="Helical" evidence="6">
    <location>
        <begin position="184"/>
        <end position="205"/>
    </location>
</feature>
<dbReference type="InterPro" id="IPR002293">
    <property type="entry name" value="AA/rel_permease1"/>
</dbReference>
<evidence type="ECO:0000313" key="8">
    <source>
        <dbReference type="Proteomes" id="UP000613255"/>
    </source>
</evidence>
<dbReference type="Proteomes" id="UP000613255">
    <property type="component" value="Unassembled WGS sequence"/>
</dbReference>
<evidence type="ECO:0000256" key="4">
    <source>
        <dbReference type="ARBA" id="ARBA00022989"/>
    </source>
</evidence>
<evidence type="ECO:0000313" key="7">
    <source>
        <dbReference type="EMBL" id="MBI6630842.1"/>
    </source>
</evidence>